<proteinExistence type="inferred from homology"/>
<evidence type="ECO:0000256" key="3">
    <source>
        <dbReference type="ARBA" id="ARBA00022679"/>
    </source>
</evidence>
<dbReference type="InterPro" id="IPR051924">
    <property type="entry name" value="GST_Kappa/NadH"/>
</dbReference>
<dbReference type="InterPro" id="IPR036249">
    <property type="entry name" value="Thioredoxin-like_sf"/>
</dbReference>
<dbReference type="GO" id="GO:0004364">
    <property type="term" value="F:glutathione transferase activity"/>
    <property type="evidence" value="ECO:0007669"/>
    <property type="project" value="UniProtKB-EC"/>
</dbReference>
<evidence type="ECO:0000256" key="2">
    <source>
        <dbReference type="ARBA" id="ARBA00012452"/>
    </source>
</evidence>
<dbReference type="EMBL" id="QGMK01001503">
    <property type="protein sequence ID" value="TVY68625.1"/>
    <property type="molecule type" value="Genomic_DNA"/>
</dbReference>
<evidence type="ECO:0000313" key="8">
    <source>
        <dbReference type="EMBL" id="TVY68625.1"/>
    </source>
</evidence>
<dbReference type="OrthoDB" id="4664297at2759"/>
<dbReference type="InterPro" id="IPR001853">
    <property type="entry name" value="DSBA-like_thioredoxin_dom"/>
</dbReference>
<dbReference type="SUPFAM" id="SSF52833">
    <property type="entry name" value="Thioredoxin-like"/>
    <property type="match status" value="1"/>
</dbReference>
<dbReference type="GO" id="GO:0004602">
    <property type="term" value="F:glutathione peroxidase activity"/>
    <property type="evidence" value="ECO:0007669"/>
    <property type="project" value="TreeGrafter"/>
</dbReference>
<dbReference type="AlphaFoldDB" id="A0A8T9BX43"/>
<evidence type="ECO:0000256" key="6">
    <source>
        <dbReference type="ARBA" id="ARBA00083519"/>
    </source>
</evidence>
<dbReference type="GO" id="GO:0006749">
    <property type="term" value="P:glutathione metabolic process"/>
    <property type="evidence" value="ECO:0007669"/>
    <property type="project" value="TreeGrafter"/>
</dbReference>
<accession>A0A8T9BX43</accession>
<protein>
    <recommendedName>
        <fullName evidence="5">Glutathione S-transferase kappa 1</fullName>
        <ecNumber evidence="2">2.5.1.18</ecNumber>
    </recommendedName>
    <alternativeName>
        <fullName evidence="6">GST class-kappa</fullName>
    </alternativeName>
</protein>
<dbReference type="Pfam" id="PF01323">
    <property type="entry name" value="DSBA"/>
    <property type="match status" value="1"/>
</dbReference>
<dbReference type="GO" id="GO:0005739">
    <property type="term" value="C:mitochondrion"/>
    <property type="evidence" value="ECO:0007669"/>
    <property type="project" value="TreeGrafter"/>
</dbReference>
<evidence type="ECO:0000256" key="4">
    <source>
        <dbReference type="ARBA" id="ARBA00047960"/>
    </source>
</evidence>
<comment type="catalytic activity">
    <reaction evidence="4">
        <text>RX + glutathione = an S-substituted glutathione + a halide anion + H(+)</text>
        <dbReference type="Rhea" id="RHEA:16437"/>
        <dbReference type="ChEBI" id="CHEBI:15378"/>
        <dbReference type="ChEBI" id="CHEBI:16042"/>
        <dbReference type="ChEBI" id="CHEBI:17792"/>
        <dbReference type="ChEBI" id="CHEBI:57925"/>
        <dbReference type="ChEBI" id="CHEBI:90779"/>
        <dbReference type="EC" id="2.5.1.18"/>
    </reaction>
</comment>
<organism evidence="8 9">
    <name type="scientific">Lachnellula suecica</name>
    <dbReference type="NCBI Taxonomy" id="602035"/>
    <lineage>
        <taxon>Eukaryota</taxon>
        <taxon>Fungi</taxon>
        <taxon>Dikarya</taxon>
        <taxon>Ascomycota</taxon>
        <taxon>Pezizomycotina</taxon>
        <taxon>Leotiomycetes</taxon>
        <taxon>Helotiales</taxon>
        <taxon>Lachnaceae</taxon>
        <taxon>Lachnellula</taxon>
    </lineage>
</organism>
<evidence type="ECO:0000256" key="1">
    <source>
        <dbReference type="ARBA" id="ARBA00006494"/>
    </source>
</evidence>
<dbReference type="Gene3D" id="3.40.30.10">
    <property type="entry name" value="Glutaredoxin"/>
    <property type="match status" value="1"/>
</dbReference>
<dbReference type="EC" id="2.5.1.18" evidence="2"/>
<comment type="caution">
    <text evidence="8">The sequence shown here is derived from an EMBL/GenBank/DDBJ whole genome shotgun (WGS) entry which is preliminary data.</text>
</comment>
<dbReference type="FunFam" id="3.40.30.10:FF:000096">
    <property type="entry name" value="Glutathione S-transferase kappa"/>
    <property type="match status" value="1"/>
</dbReference>
<dbReference type="GO" id="GO:0005777">
    <property type="term" value="C:peroxisome"/>
    <property type="evidence" value="ECO:0007669"/>
    <property type="project" value="TreeGrafter"/>
</dbReference>
<sequence length="208" mass="23677">MGGHIDCYLDCSSFYGYLTLVYLLKQRERLAAHDVTVEFHPIFLGGVNVGSGNKPPWTLPAKAVYGKFDGDRAKHYHGFKTTEIEAPSFFPPLTLLPQRALCYIESHFPPSTFESIWLVLFQKLWTPPSQIDITKPDLFRGVLSDSKLFSETEVDEILEAAGKQEWKDVLSANTKKVLEQGAFGSPWMWVRNSAGREEPFFGSDRWHF</sequence>
<keyword evidence="9" id="KW-1185">Reference proteome</keyword>
<name>A0A8T9BX43_9HELO</name>
<dbReference type="PANTHER" id="PTHR42943">
    <property type="entry name" value="GLUTATHIONE S-TRANSFERASE KAPPA"/>
    <property type="match status" value="1"/>
</dbReference>
<evidence type="ECO:0000259" key="7">
    <source>
        <dbReference type="Pfam" id="PF01323"/>
    </source>
</evidence>
<feature type="domain" description="DSBA-like thioredoxin" evidence="7">
    <location>
        <begin position="5"/>
        <end position="208"/>
    </location>
</feature>
<reference evidence="8 9" key="1">
    <citation type="submission" date="2018-05" db="EMBL/GenBank/DDBJ databases">
        <title>Genome sequencing and assembly of the regulated plant pathogen Lachnellula willkommii and related sister species for the development of diagnostic species identification markers.</title>
        <authorList>
            <person name="Giroux E."/>
            <person name="Bilodeau G."/>
        </authorList>
    </citation>
    <scope>NUCLEOTIDE SEQUENCE [LARGE SCALE GENOMIC DNA]</scope>
    <source>
        <strain evidence="8 9">CBS 268.59</strain>
    </source>
</reference>
<evidence type="ECO:0000313" key="9">
    <source>
        <dbReference type="Proteomes" id="UP000469558"/>
    </source>
</evidence>
<evidence type="ECO:0000256" key="5">
    <source>
        <dbReference type="ARBA" id="ARBA00073833"/>
    </source>
</evidence>
<gene>
    <name evidence="8" type="primary">GSTK1</name>
    <name evidence="8" type="ORF">LSUE1_G007706</name>
</gene>
<keyword evidence="3" id="KW-0808">Transferase</keyword>
<comment type="similarity">
    <text evidence="1">Belongs to the GST superfamily. Kappa family.</text>
</comment>
<feature type="non-terminal residue" evidence="8">
    <location>
        <position position="208"/>
    </location>
</feature>
<dbReference type="PANTHER" id="PTHR42943:SF13">
    <property type="entry name" value="GLUTATHIONE S-TRANSFERASE KAPPA-RELATED"/>
    <property type="match status" value="1"/>
</dbReference>
<dbReference type="Proteomes" id="UP000469558">
    <property type="component" value="Unassembled WGS sequence"/>
</dbReference>